<evidence type="ECO:0000313" key="13">
    <source>
        <dbReference type="Proteomes" id="UP000321933"/>
    </source>
</evidence>
<keyword evidence="10" id="KW-0472">Membrane</keyword>
<dbReference type="Gene3D" id="1.10.287.130">
    <property type="match status" value="1"/>
</dbReference>
<evidence type="ECO:0000256" key="7">
    <source>
        <dbReference type="ARBA" id="ARBA00022741"/>
    </source>
</evidence>
<dbReference type="PANTHER" id="PTHR44936">
    <property type="entry name" value="SENSOR PROTEIN CREC"/>
    <property type="match status" value="1"/>
</dbReference>
<comment type="caution">
    <text evidence="12">The sequence shown here is derived from an EMBL/GenBank/DDBJ whole genome shotgun (WGS) entry which is preliminary data.</text>
</comment>
<keyword evidence="8 12" id="KW-0418">Kinase</keyword>
<dbReference type="SMART" id="SM00387">
    <property type="entry name" value="HATPase_c"/>
    <property type="match status" value="1"/>
</dbReference>
<dbReference type="EMBL" id="VRYZ01000001">
    <property type="protein sequence ID" value="TXS94641.1"/>
    <property type="molecule type" value="Genomic_DNA"/>
</dbReference>
<proteinExistence type="predicted"/>
<feature type="transmembrane region" description="Helical" evidence="10">
    <location>
        <begin position="75"/>
        <end position="95"/>
    </location>
</feature>
<dbReference type="SUPFAM" id="SSF55874">
    <property type="entry name" value="ATPase domain of HSP90 chaperone/DNA topoisomerase II/histidine kinase"/>
    <property type="match status" value="1"/>
</dbReference>
<dbReference type="EC" id="2.7.13.3" evidence="3"/>
<evidence type="ECO:0000259" key="11">
    <source>
        <dbReference type="PROSITE" id="PS50109"/>
    </source>
</evidence>
<dbReference type="InterPro" id="IPR003594">
    <property type="entry name" value="HATPase_dom"/>
</dbReference>
<feature type="transmembrane region" description="Helical" evidence="10">
    <location>
        <begin position="134"/>
        <end position="151"/>
    </location>
</feature>
<keyword evidence="13" id="KW-1185">Reference proteome</keyword>
<gene>
    <name evidence="12" type="ORF">FVW59_01630</name>
</gene>
<dbReference type="SMART" id="SM00388">
    <property type="entry name" value="HisKA"/>
    <property type="match status" value="1"/>
</dbReference>
<dbReference type="InterPro" id="IPR005467">
    <property type="entry name" value="His_kinase_dom"/>
</dbReference>
<evidence type="ECO:0000256" key="10">
    <source>
        <dbReference type="SAM" id="Phobius"/>
    </source>
</evidence>
<comment type="catalytic activity">
    <reaction evidence="1">
        <text>ATP + protein L-histidine = ADP + protein N-phospho-L-histidine.</text>
        <dbReference type="EC" id="2.7.13.3"/>
    </reaction>
</comment>
<evidence type="ECO:0000256" key="8">
    <source>
        <dbReference type="ARBA" id="ARBA00022777"/>
    </source>
</evidence>
<dbReference type="CDD" id="cd00082">
    <property type="entry name" value="HisKA"/>
    <property type="match status" value="1"/>
</dbReference>
<dbReference type="Proteomes" id="UP000321933">
    <property type="component" value="Unassembled WGS sequence"/>
</dbReference>
<evidence type="ECO:0000256" key="4">
    <source>
        <dbReference type="ARBA" id="ARBA00022475"/>
    </source>
</evidence>
<dbReference type="InterPro" id="IPR036890">
    <property type="entry name" value="HATPase_C_sf"/>
</dbReference>
<evidence type="ECO:0000256" key="5">
    <source>
        <dbReference type="ARBA" id="ARBA00022553"/>
    </source>
</evidence>
<dbReference type="OrthoDB" id="9785252at2"/>
<dbReference type="GO" id="GO:0005524">
    <property type="term" value="F:ATP binding"/>
    <property type="evidence" value="ECO:0007669"/>
    <property type="project" value="UniProtKB-KW"/>
</dbReference>
<keyword evidence="4" id="KW-1003">Cell membrane</keyword>
<sequence length="483" mass="51819">MIAKVRRAAMSLLSSAMGLTGMKTRGLYALSGARAEPACDALPQDGCLSPLYNGAVTSDATSTYHPSLTNLRSLLAIRAIALLGQAGVLGWVLLASRTTESMFGLATALLLLALITAASLWRTTRPWPVRQDEFLAQLLVDVLGWTVLMYCSGGADNPFVSYFIVPVVVAAAVLPWRYTWLIAGASVLAYSLLLYYRQPFPLFSPHAGMVHGDSGGIHRLGMWFNFLFSVGLITYFVVRMAAVLRSQQAREAALRENHLRDDQILAVASLAAGTAHELGTPLSTMTVVVDEMLSDPQLPEPAREDCRLLQRQLLQCRAILADLSQTAEASAAGKRQQRRVGEFVDATVQHWAARRPRVSCSTEIVTDGVQPCIAYDQTLPQALENLLNNAADTGSQQLRVRIDWNTDAASIEVRDWGPGAPAAVRASLRAQPGEGGDEGGLGIGLILSRATAERHGGTLQLADAAGGGTLATLTLPLQPEEPQ</sequence>
<dbReference type="PRINTS" id="PR00344">
    <property type="entry name" value="BCTRLSENSOR"/>
</dbReference>
<feature type="transmembrane region" description="Helical" evidence="10">
    <location>
        <begin position="163"/>
        <end position="196"/>
    </location>
</feature>
<dbReference type="PANTHER" id="PTHR44936:SF10">
    <property type="entry name" value="SENSOR PROTEIN RSTB"/>
    <property type="match status" value="1"/>
</dbReference>
<keyword evidence="10" id="KW-0812">Transmembrane</keyword>
<comment type="subcellular location">
    <subcellularLocation>
        <location evidence="2">Cell membrane</location>
        <topology evidence="2">Multi-pass membrane protein</topology>
    </subcellularLocation>
</comment>
<dbReference type="PROSITE" id="PS50109">
    <property type="entry name" value="HIS_KIN"/>
    <property type="match status" value="1"/>
</dbReference>
<dbReference type="Gene3D" id="3.30.565.10">
    <property type="entry name" value="Histidine kinase-like ATPase, C-terminal domain"/>
    <property type="match status" value="1"/>
</dbReference>
<dbReference type="GO" id="GO:0000155">
    <property type="term" value="F:phosphorelay sensor kinase activity"/>
    <property type="evidence" value="ECO:0007669"/>
    <property type="project" value="InterPro"/>
</dbReference>
<keyword evidence="9" id="KW-0067">ATP-binding</keyword>
<dbReference type="InterPro" id="IPR004358">
    <property type="entry name" value="Sig_transdc_His_kin-like_C"/>
</dbReference>
<keyword evidence="10" id="KW-1133">Transmembrane helix</keyword>
<evidence type="ECO:0000256" key="6">
    <source>
        <dbReference type="ARBA" id="ARBA00022679"/>
    </source>
</evidence>
<dbReference type="Pfam" id="PF25323">
    <property type="entry name" value="6TM_PilS"/>
    <property type="match status" value="1"/>
</dbReference>
<dbReference type="InterPro" id="IPR003661">
    <property type="entry name" value="HisK_dim/P_dom"/>
</dbReference>
<evidence type="ECO:0000313" key="12">
    <source>
        <dbReference type="EMBL" id="TXS94641.1"/>
    </source>
</evidence>
<protein>
    <recommendedName>
        <fullName evidence="3">histidine kinase</fullName>
        <ecNumber evidence="3">2.7.13.3</ecNumber>
    </recommendedName>
</protein>
<name>A0A5C9A645_9GAMM</name>
<keyword evidence="6" id="KW-0808">Transferase</keyword>
<dbReference type="GO" id="GO:0005886">
    <property type="term" value="C:plasma membrane"/>
    <property type="evidence" value="ECO:0007669"/>
    <property type="project" value="UniProtKB-SubCell"/>
</dbReference>
<keyword evidence="5" id="KW-0597">Phosphoprotein</keyword>
<accession>A0A5C9A645</accession>
<dbReference type="SUPFAM" id="SSF47384">
    <property type="entry name" value="Homodimeric domain of signal transducing histidine kinase"/>
    <property type="match status" value="1"/>
</dbReference>
<evidence type="ECO:0000256" key="2">
    <source>
        <dbReference type="ARBA" id="ARBA00004651"/>
    </source>
</evidence>
<dbReference type="Pfam" id="PF02518">
    <property type="entry name" value="HATPase_c"/>
    <property type="match status" value="1"/>
</dbReference>
<feature type="domain" description="Histidine kinase" evidence="11">
    <location>
        <begin position="273"/>
        <end position="479"/>
    </location>
</feature>
<evidence type="ECO:0000256" key="3">
    <source>
        <dbReference type="ARBA" id="ARBA00012438"/>
    </source>
</evidence>
<dbReference type="InterPro" id="IPR050980">
    <property type="entry name" value="2C_sensor_his_kinase"/>
</dbReference>
<evidence type="ECO:0000256" key="1">
    <source>
        <dbReference type="ARBA" id="ARBA00000085"/>
    </source>
</evidence>
<keyword evidence="7" id="KW-0547">Nucleotide-binding</keyword>
<feature type="transmembrane region" description="Helical" evidence="10">
    <location>
        <begin position="216"/>
        <end position="238"/>
    </location>
</feature>
<evidence type="ECO:0000256" key="9">
    <source>
        <dbReference type="ARBA" id="ARBA00022840"/>
    </source>
</evidence>
<dbReference type="InterPro" id="IPR036097">
    <property type="entry name" value="HisK_dim/P_sf"/>
</dbReference>
<feature type="transmembrane region" description="Helical" evidence="10">
    <location>
        <begin position="102"/>
        <end position="122"/>
    </location>
</feature>
<organism evidence="12 13">
    <name type="scientific">Parahaliea aestuarii</name>
    <dbReference type="NCBI Taxonomy" id="1852021"/>
    <lineage>
        <taxon>Bacteria</taxon>
        <taxon>Pseudomonadati</taxon>
        <taxon>Pseudomonadota</taxon>
        <taxon>Gammaproteobacteria</taxon>
        <taxon>Cellvibrionales</taxon>
        <taxon>Halieaceae</taxon>
        <taxon>Parahaliea</taxon>
    </lineage>
</organism>
<reference evidence="12 13" key="1">
    <citation type="submission" date="2019-08" db="EMBL/GenBank/DDBJ databases">
        <title>Parahaliea maris sp. nov., isolated from the surface seawater.</title>
        <authorList>
            <person name="Liu Y."/>
        </authorList>
    </citation>
    <scope>NUCLEOTIDE SEQUENCE [LARGE SCALE GENOMIC DNA]</scope>
    <source>
        <strain evidence="12 13">S2-26</strain>
    </source>
</reference>
<dbReference type="AlphaFoldDB" id="A0A5C9A645"/>